<dbReference type="InterPro" id="IPR016181">
    <property type="entry name" value="Acyl_CoA_acyltransferase"/>
</dbReference>
<dbReference type="AlphaFoldDB" id="A0A4R5PPJ9"/>
<dbReference type="GO" id="GO:0016747">
    <property type="term" value="F:acyltransferase activity, transferring groups other than amino-acyl groups"/>
    <property type="evidence" value="ECO:0007669"/>
    <property type="project" value="InterPro"/>
</dbReference>
<dbReference type="Proteomes" id="UP000295131">
    <property type="component" value="Unassembled WGS sequence"/>
</dbReference>
<dbReference type="CDD" id="cd04301">
    <property type="entry name" value="NAT_SF"/>
    <property type="match status" value="1"/>
</dbReference>
<name>A0A4R5PPJ9_9HYPH</name>
<evidence type="ECO:0000259" key="1">
    <source>
        <dbReference type="PROSITE" id="PS51186"/>
    </source>
</evidence>
<reference evidence="2 3" key="1">
    <citation type="journal article" date="2013" name="Int. J. Syst. Evol. Microbiol.">
        <title>Hoeflea suaedae sp. nov., an endophytic bacterium isolated from the root of the halophyte Suaeda maritima.</title>
        <authorList>
            <person name="Chung E.J."/>
            <person name="Park J.A."/>
            <person name="Pramanik P."/>
            <person name="Bibi F."/>
            <person name="Jeon C.O."/>
            <person name="Chung Y.R."/>
        </authorList>
    </citation>
    <scope>NUCLEOTIDE SEQUENCE [LARGE SCALE GENOMIC DNA]</scope>
    <source>
        <strain evidence="2 3">YC6898</strain>
    </source>
</reference>
<gene>
    <name evidence="2" type="ORF">E2A64_07830</name>
</gene>
<feature type="domain" description="N-acetyltransferase" evidence="1">
    <location>
        <begin position="301"/>
        <end position="443"/>
    </location>
</feature>
<proteinExistence type="predicted"/>
<accession>A0A4R5PPJ9</accession>
<keyword evidence="2" id="KW-0808">Transferase</keyword>
<evidence type="ECO:0000313" key="3">
    <source>
        <dbReference type="Proteomes" id="UP000295131"/>
    </source>
</evidence>
<dbReference type="InterPro" id="IPR000182">
    <property type="entry name" value="GNAT_dom"/>
</dbReference>
<evidence type="ECO:0000313" key="2">
    <source>
        <dbReference type="EMBL" id="TDH38986.1"/>
    </source>
</evidence>
<dbReference type="PROSITE" id="PS51186">
    <property type="entry name" value="GNAT"/>
    <property type="match status" value="1"/>
</dbReference>
<comment type="caution">
    <text evidence="2">The sequence shown here is derived from an EMBL/GenBank/DDBJ whole genome shotgun (WGS) entry which is preliminary data.</text>
</comment>
<dbReference type="SUPFAM" id="SSF55729">
    <property type="entry name" value="Acyl-CoA N-acyltransferases (Nat)"/>
    <property type="match status" value="1"/>
</dbReference>
<sequence length="480" mass="53366">MSSSREMMRRMVLTACPVSSAVFLKLAVCATTNSVRMLFQSTLRKRCSIGGTLRLKLDQSHAGFVALVYTPTTLGGANMQVLQEDSFSHPIASLRNAISSSTNSGDKLARAAALVSVSNRMRHEDVPRLLDAAGAVIGQLASVQTVIRIADTNPDAVWIFSRKGRDRAEGFVATLLLNEAGRVALFDGSLDLLDPQAEYLAAQHESPAVIYVWASYTPGLMAAGIPRVFDRFDSPHYARADIVSTSFTLRGHRAMINRGFEKGVEFDGKRLEQFYILKRSPQSLAASEPRYANHDKSLHPTGIRVVNGFDDMMRVAAIRSAVFIGEQSCPFDEEFDGNDLAATHLLAFVDNEPAGCMRIRFFGEFAKMERLAVRKEFRNTRTAFDLVRASVELCRDKGYRRLYGHAREDYLRFWQHFGFKVKENGAPFTFSDHSFVEMVEEVEPSAKAVRISDGPYRIIRPEGAWHVPGPLERSADRGAA</sequence>
<dbReference type="Gene3D" id="3.40.630.30">
    <property type="match status" value="1"/>
</dbReference>
<keyword evidence="3" id="KW-1185">Reference proteome</keyword>
<dbReference type="Pfam" id="PF00583">
    <property type="entry name" value="Acetyltransf_1"/>
    <property type="match status" value="1"/>
</dbReference>
<dbReference type="EMBL" id="SMSI01000001">
    <property type="protein sequence ID" value="TDH38986.1"/>
    <property type="molecule type" value="Genomic_DNA"/>
</dbReference>
<organism evidence="2 3">
    <name type="scientific">Pseudohoeflea suaedae</name>
    <dbReference type="NCBI Taxonomy" id="877384"/>
    <lineage>
        <taxon>Bacteria</taxon>
        <taxon>Pseudomonadati</taxon>
        <taxon>Pseudomonadota</taxon>
        <taxon>Alphaproteobacteria</taxon>
        <taxon>Hyphomicrobiales</taxon>
        <taxon>Rhizobiaceae</taxon>
        <taxon>Pseudohoeflea</taxon>
    </lineage>
</organism>
<protein>
    <submittedName>
        <fullName evidence="2">GNAT family N-acetyltransferase</fullName>
    </submittedName>
</protein>